<keyword evidence="2" id="KW-1185">Reference proteome</keyword>
<organism evidence="1 2">
    <name type="scientific">Polyporus arcularius HHB13444</name>
    <dbReference type="NCBI Taxonomy" id="1314778"/>
    <lineage>
        <taxon>Eukaryota</taxon>
        <taxon>Fungi</taxon>
        <taxon>Dikarya</taxon>
        <taxon>Basidiomycota</taxon>
        <taxon>Agaricomycotina</taxon>
        <taxon>Agaricomycetes</taxon>
        <taxon>Polyporales</taxon>
        <taxon>Polyporaceae</taxon>
        <taxon>Polyporus</taxon>
    </lineage>
</organism>
<sequence length="198" mass="22317">MACLVTRCSHALARQPGRACPTSLQPTCLIEIDFLVPRVQTRRRGKCGSKLFLLTDISAFLTVLHNGVHSSPPTRLCCPPWFVASKRSRRSQLVLLPVSRTRDGVYRTPSCPSINVQREHRPSLHIRRSGGHHAASFFQRHVGNRGTQLYLPPRHVPDRTSPHHAETEIFALRAFRSYTSICATSPLTTFHDDHGELR</sequence>
<dbReference type="Proteomes" id="UP000308197">
    <property type="component" value="Unassembled WGS sequence"/>
</dbReference>
<gene>
    <name evidence="1" type="ORF">K466DRAFT_47453</name>
</gene>
<reference evidence="1 2" key="1">
    <citation type="journal article" date="2019" name="Nat. Ecol. Evol.">
        <title>Megaphylogeny resolves global patterns of mushroom evolution.</title>
        <authorList>
            <person name="Varga T."/>
            <person name="Krizsan K."/>
            <person name="Foldi C."/>
            <person name="Dima B."/>
            <person name="Sanchez-Garcia M."/>
            <person name="Sanchez-Ramirez S."/>
            <person name="Szollosi G.J."/>
            <person name="Szarkandi J.G."/>
            <person name="Papp V."/>
            <person name="Albert L."/>
            <person name="Andreopoulos W."/>
            <person name="Angelini C."/>
            <person name="Antonin V."/>
            <person name="Barry K.W."/>
            <person name="Bougher N.L."/>
            <person name="Buchanan P."/>
            <person name="Buyck B."/>
            <person name="Bense V."/>
            <person name="Catcheside P."/>
            <person name="Chovatia M."/>
            <person name="Cooper J."/>
            <person name="Damon W."/>
            <person name="Desjardin D."/>
            <person name="Finy P."/>
            <person name="Geml J."/>
            <person name="Haridas S."/>
            <person name="Hughes K."/>
            <person name="Justo A."/>
            <person name="Karasinski D."/>
            <person name="Kautmanova I."/>
            <person name="Kiss B."/>
            <person name="Kocsube S."/>
            <person name="Kotiranta H."/>
            <person name="LaButti K.M."/>
            <person name="Lechner B.E."/>
            <person name="Liimatainen K."/>
            <person name="Lipzen A."/>
            <person name="Lukacs Z."/>
            <person name="Mihaltcheva S."/>
            <person name="Morgado L.N."/>
            <person name="Niskanen T."/>
            <person name="Noordeloos M.E."/>
            <person name="Ohm R.A."/>
            <person name="Ortiz-Santana B."/>
            <person name="Ovrebo C."/>
            <person name="Racz N."/>
            <person name="Riley R."/>
            <person name="Savchenko A."/>
            <person name="Shiryaev A."/>
            <person name="Soop K."/>
            <person name="Spirin V."/>
            <person name="Szebenyi C."/>
            <person name="Tomsovsky M."/>
            <person name="Tulloss R.E."/>
            <person name="Uehling J."/>
            <person name="Grigoriev I.V."/>
            <person name="Vagvolgyi C."/>
            <person name="Papp T."/>
            <person name="Martin F.M."/>
            <person name="Miettinen O."/>
            <person name="Hibbett D.S."/>
            <person name="Nagy L.G."/>
        </authorList>
    </citation>
    <scope>NUCLEOTIDE SEQUENCE [LARGE SCALE GENOMIC DNA]</scope>
    <source>
        <strain evidence="1 2">HHB13444</strain>
    </source>
</reference>
<dbReference type="AlphaFoldDB" id="A0A5C3PYI2"/>
<dbReference type="EMBL" id="ML210975">
    <property type="protein sequence ID" value="TFK93859.1"/>
    <property type="molecule type" value="Genomic_DNA"/>
</dbReference>
<evidence type="ECO:0000313" key="1">
    <source>
        <dbReference type="EMBL" id="TFK93859.1"/>
    </source>
</evidence>
<evidence type="ECO:0000313" key="2">
    <source>
        <dbReference type="Proteomes" id="UP000308197"/>
    </source>
</evidence>
<accession>A0A5C3PYI2</accession>
<protein>
    <submittedName>
        <fullName evidence="1">Uncharacterized protein</fullName>
    </submittedName>
</protein>
<proteinExistence type="predicted"/>
<name>A0A5C3PYI2_9APHY</name>
<dbReference type="InParanoid" id="A0A5C3PYI2"/>